<dbReference type="AlphaFoldDB" id="H1VFY0"/>
<organism evidence="2 3">
    <name type="scientific">Colletotrichum higginsianum (strain IMI 349063)</name>
    <name type="common">Crucifer anthracnose fungus</name>
    <dbReference type="NCBI Taxonomy" id="759273"/>
    <lineage>
        <taxon>Eukaryota</taxon>
        <taxon>Fungi</taxon>
        <taxon>Dikarya</taxon>
        <taxon>Ascomycota</taxon>
        <taxon>Pezizomycotina</taxon>
        <taxon>Sordariomycetes</taxon>
        <taxon>Hypocreomycetidae</taxon>
        <taxon>Glomerellales</taxon>
        <taxon>Glomerellaceae</taxon>
        <taxon>Colletotrichum</taxon>
        <taxon>Colletotrichum destructivum species complex</taxon>
    </lineage>
</organism>
<sequence>MVLSAMYGSTPSPASSPSRSTRSISENKSASNWAPKNVKLPGAEIKLNSSTRNHNSYRLSNRP</sequence>
<proteinExistence type="predicted"/>
<feature type="compositionally biased region" description="Polar residues" evidence="1">
    <location>
        <begin position="47"/>
        <end position="63"/>
    </location>
</feature>
<dbReference type="EMBL" id="CACQ02003330">
    <property type="protein sequence ID" value="CCF39133.1"/>
    <property type="molecule type" value="Genomic_DNA"/>
</dbReference>
<protein>
    <submittedName>
        <fullName evidence="2">Uncharacterized protein</fullName>
    </submittedName>
</protein>
<dbReference type="HOGENOM" id="CLU_2885659_0_0_1"/>
<evidence type="ECO:0000313" key="3">
    <source>
        <dbReference type="Proteomes" id="UP000007174"/>
    </source>
</evidence>
<evidence type="ECO:0000256" key="1">
    <source>
        <dbReference type="SAM" id="MobiDB-lite"/>
    </source>
</evidence>
<gene>
    <name evidence="2" type="ORF">CH063_10047</name>
</gene>
<accession>H1VFY0</accession>
<feature type="region of interest" description="Disordered" evidence="1">
    <location>
        <begin position="44"/>
        <end position="63"/>
    </location>
</feature>
<feature type="compositionally biased region" description="Low complexity" evidence="1">
    <location>
        <begin position="9"/>
        <end position="24"/>
    </location>
</feature>
<feature type="region of interest" description="Disordered" evidence="1">
    <location>
        <begin position="1"/>
        <end position="37"/>
    </location>
</feature>
<evidence type="ECO:0000313" key="2">
    <source>
        <dbReference type="EMBL" id="CCF39133.1"/>
    </source>
</evidence>
<dbReference type="Proteomes" id="UP000007174">
    <property type="component" value="Unassembled WGS sequence"/>
</dbReference>
<name>H1VFY0_COLHI</name>
<reference evidence="3" key="1">
    <citation type="journal article" date="2012" name="Nat. Genet.">
        <title>Lifestyle transitions in plant pathogenic Colletotrichum fungi deciphered by genome and transcriptome analyses.</title>
        <authorList>
            <person name="O'Connell R.J."/>
            <person name="Thon M.R."/>
            <person name="Hacquard S."/>
            <person name="Amyotte S.G."/>
            <person name="Kleemann J."/>
            <person name="Torres M.F."/>
            <person name="Damm U."/>
            <person name="Buiate E.A."/>
            <person name="Epstein L."/>
            <person name="Alkan N."/>
            <person name="Altmueller J."/>
            <person name="Alvarado-Balderrama L."/>
            <person name="Bauser C.A."/>
            <person name="Becker C."/>
            <person name="Birren B.W."/>
            <person name="Chen Z."/>
            <person name="Choi J."/>
            <person name="Crouch J.A."/>
            <person name="Duvick J.P."/>
            <person name="Farman M.A."/>
            <person name="Gan P."/>
            <person name="Heiman D."/>
            <person name="Henrissat B."/>
            <person name="Howard R.J."/>
            <person name="Kabbage M."/>
            <person name="Koch C."/>
            <person name="Kracher B."/>
            <person name="Kubo Y."/>
            <person name="Law A.D."/>
            <person name="Lebrun M.-H."/>
            <person name="Lee Y.-H."/>
            <person name="Miyara I."/>
            <person name="Moore N."/>
            <person name="Neumann U."/>
            <person name="Nordstroem K."/>
            <person name="Panaccione D.G."/>
            <person name="Panstruga R."/>
            <person name="Place M."/>
            <person name="Proctor R.H."/>
            <person name="Prusky D."/>
            <person name="Rech G."/>
            <person name="Reinhardt R."/>
            <person name="Rollins J.A."/>
            <person name="Rounsley S."/>
            <person name="Schardl C.L."/>
            <person name="Schwartz D.C."/>
            <person name="Shenoy N."/>
            <person name="Shirasu K."/>
            <person name="Sikhakolli U.R."/>
            <person name="Stueber K."/>
            <person name="Sukno S.A."/>
            <person name="Sweigard J.A."/>
            <person name="Takano Y."/>
            <person name="Takahara H."/>
            <person name="Trail F."/>
            <person name="van der Does H.C."/>
            <person name="Voll L.M."/>
            <person name="Will I."/>
            <person name="Young S."/>
            <person name="Zeng Q."/>
            <person name="Zhang J."/>
            <person name="Zhou S."/>
            <person name="Dickman M.B."/>
            <person name="Schulze-Lefert P."/>
            <person name="Ver Loren van Themaat E."/>
            <person name="Ma L.-J."/>
            <person name="Vaillancourt L.J."/>
        </authorList>
    </citation>
    <scope>NUCLEOTIDE SEQUENCE [LARGE SCALE GENOMIC DNA]</scope>
    <source>
        <strain evidence="3">IMI 349063</strain>
    </source>
</reference>